<dbReference type="Proteomes" id="UP000198711">
    <property type="component" value="Unassembled WGS sequence"/>
</dbReference>
<evidence type="ECO:0000313" key="2">
    <source>
        <dbReference type="EMBL" id="SDX61384.1"/>
    </source>
</evidence>
<dbReference type="PANTHER" id="PTHR39200:SF1">
    <property type="entry name" value="AUTO-TRANSPORTER ADHESIN HEAD GIN DOMAIN-CONTAINING PROTEIN-RELATED"/>
    <property type="match status" value="1"/>
</dbReference>
<comment type="caution">
    <text evidence="2">The sequence shown here is derived from an EMBL/GenBank/DDBJ whole genome shotgun (WGS) entry which is preliminary data.</text>
</comment>
<proteinExistence type="predicted"/>
<evidence type="ECO:0000313" key="3">
    <source>
        <dbReference type="Proteomes" id="UP000198711"/>
    </source>
</evidence>
<organism evidence="2 3">
    <name type="scientific">Hydrobacter penzbergensis</name>
    <dbReference type="NCBI Taxonomy" id="1235997"/>
    <lineage>
        <taxon>Bacteria</taxon>
        <taxon>Pseudomonadati</taxon>
        <taxon>Bacteroidota</taxon>
        <taxon>Chitinophagia</taxon>
        <taxon>Chitinophagales</taxon>
        <taxon>Chitinophagaceae</taxon>
        <taxon>Hydrobacter</taxon>
    </lineage>
</organism>
<gene>
    <name evidence="2" type="ORF">SAMN05444410_12149</name>
</gene>
<dbReference type="PANTHER" id="PTHR39200">
    <property type="entry name" value="HYPOTHETICAL EXPORTED PROTEIN"/>
    <property type="match status" value="1"/>
</dbReference>
<name>A0A8X8IFV1_9BACT</name>
<dbReference type="AlphaFoldDB" id="A0A8X8IFV1"/>
<dbReference type="Pfam" id="PF10988">
    <property type="entry name" value="DUF2807"/>
    <property type="match status" value="1"/>
</dbReference>
<dbReference type="EMBL" id="FNNO01000021">
    <property type="protein sequence ID" value="SDX61384.1"/>
    <property type="molecule type" value="Genomic_DNA"/>
</dbReference>
<dbReference type="RefSeq" id="WP_092726909.1">
    <property type="nucleotide sequence ID" value="NZ_FNNO01000021.1"/>
</dbReference>
<accession>A0A8X8IFV1</accession>
<protein>
    <submittedName>
        <fullName evidence="2">Auto-transporter adhesin, head GIN domain</fullName>
    </submittedName>
</protein>
<feature type="domain" description="Putative auto-transporter adhesin head GIN" evidence="1">
    <location>
        <begin position="44"/>
        <end position="224"/>
    </location>
</feature>
<evidence type="ECO:0000259" key="1">
    <source>
        <dbReference type="Pfam" id="PF10988"/>
    </source>
</evidence>
<sequence length="241" mass="26002">MKYIIPILMLVTALCFSACNWIHFKRIEGSGNRVTETRPIEHAEKIRLGSIFDVEITKGPTTSVKVEADDNILPYVVTRMEDGFLLLELRDHIYIGHSAGIKVYITTDRLEELRLSGSGNITGKGKFTGADKLKVKVSGIGNMNLDVNTPEVEAEISGSGSVTLSGETRNEQVRISGIGSYKGEDLKAESVKVRISGAGNAKVFADKDLDIHVSGIGSVYYKGAASITQSISGTGSVHKID</sequence>
<reference evidence="2 3" key="1">
    <citation type="submission" date="2016-10" db="EMBL/GenBank/DDBJ databases">
        <authorList>
            <person name="Varghese N."/>
            <person name="Submissions S."/>
        </authorList>
    </citation>
    <scope>NUCLEOTIDE SEQUENCE [LARGE SCALE GENOMIC DNA]</scope>
    <source>
        <strain evidence="2 3">DSM 25353</strain>
    </source>
</reference>
<dbReference type="InterPro" id="IPR021255">
    <property type="entry name" value="DUF2807"/>
</dbReference>
<keyword evidence="3" id="KW-1185">Reference proteome</keyword>
<dbReference type="Gene3D" id="2.160.20.120">
    <property type="match status" value="1"/>
</dbReference>